<dbReference type="InterPro" id="IPR027443">
    <property type="entry name" value="IPNS-like_sf"/>
</dbReference>
<dbReference type="AlphaFoldDB" id="A0A4S8M3M6"/>
<feature type="domain" description="Isopenicillin N synthase-like Fe(2+) 2OG dioxygenase" evidence="1">
    <location>
        <begin position="10"/>
        <end position="62"/>
    </location>
</feature>
<gene>
    <name evidence="2" type="ORF">K435DRAFT_86152</name>
</gene>
<evidence type="ECO:0000259" key="1">
    <source>
        <dbReference type="Pfam" id="PF03171"/>
    </source>
</evidence>
<reference evidence="2 3" key="1">
    <citation type="journal article" date="2019" name="Nat. Ecol. Evol.">
        <title>Megaphylogeny resolves global patterns of mushroom evolution.</title>
        <authorList>
            <person name="Varga T."/>
            <person name="Krizsan K."/>
            <person name="Foldi C."/>
            <person name="Dima B."/>
            <person name="Sanchez-Garcia M."/>
            <person name="Sanchez-Ramirez S."/>
            <person name="Szollosi G.J."/>
            <person name="Szarkandi J.G."/>
            <person name="Papp V."/>
            <person name="Albert L."/>
            <person name="Andreopoulos W."/>
            <person name="Angelini C."/>
            <person name="Antonin V."/>
            <person name="Barry K.W."/>
            <person name="Bougher N.L."/>
            <person name="Buchanan P."/>
            <person name="Buyck B."/>
            <person name="Bense V."/>
            <person name="Catcheside P."/>
            <person name="Chovatia M."/>
            <person name="Cooper J."/>
            <person name="Damon W."/>
            <person name="Desjardin D."/>
            <person name="Finy P."/>
            <person name="Geml J."/>
            <person name="Haridas S."/>
            <person name="Hughes K."/>
            <person name="Justo A."/>
            <person name="Karasinski D."/>
            <person name="Kautmanova I."/>
            <person name="Kiss B."/>
            <person name="Kocsube S."/>
            <person name="Kotiranta H."/>
            <person name="LaButti K.M."/>
            <person name="Lechner B.E."/>
            <person name="Liimatainen K."/>
            <person name="Lipzen A."/>
            <person name="Lukacs Z."/>
            <person name="Mihaltcheva S."/>
            <person name="Morgado L.N."/>
            <person name="Niskanen T."/>
            <person name="Noordeloos M.E."/>
            <person name="Ohm R.A."/>
            <person name="Ortiz-Santana B."/>
            <person name="Ovrebo C."/>
            <person name="Racz N."/>
            <person name="Riley R."/>
            <person name="Savchenko A."/>
            <person name="Shiryaev A."/>
            <person name="Soop K."/>
            <person name="Spirin V."/>
            <person name="Szebenyi C."/>
            <person name="Tomsovsky M."/>
            <person name="Tulloss R.E."/>
            <person name="Uehling J."/>
            <person name="Grigoriev I.V."/>
            <person name="Vagvolgyi C."/>
            <person name="Papp T."/>
            <person name="Martin F.M."/>
            <person name="Miettinen O."/>
            <person name="Hibbett D.S."/>
            <person name="Nagy L.G."/>
        </authorList>
    </citation>
    <scope>NUCLEOTIDE SEQUENCE [LARGE SCALE GENOMIC DNA]</scope>
    <source>
        <strain evidence="2 3">CBS 962.96</strain>
    </source>
</reference>
<dbReference type="SUPFAM" id="SSF51197">
    <property type="entry name" value="Clavaminate synthase-like"/>
    <property type="match status" value="1"/>
</dbReference>
<dbReference type="InterPro" id="IPR044861">
    <property type="entry name" value="IPNS-like_FE2OG_OXY"/>
</dbReference>
<accession>A0A4S8M3M6</accession>
<keyword evidence="3" id="KW-1185">Reference proteome</keyword>
<dbReference type="Gene3D" id="2.60.120.330">
    <property type="entry name" value="B-lactam Antibiotic, Isopenicillin N Synthase, Chain"/>
    <property type="match status" value="1"/>
</dbReference>
<proteinExistence type="predicted"/>
<dbReference type="OrthoDB" id="406156at2759"/>
<dbReference type="EMBL" id="ML179169">
    <property type="protein sequence ID" value="THU96769.1"/>
    <property type="molecule type" value="Genomic_DNA"/>
</dbReference>
<name>A0A4S8M3M6_DENBC</name>
<protein>
    <recommendedName>
        <fullName evidence="1">Isopenicillin N synthase-like Fe(2+) 2OG dioxygenase domain-containing protein</fullName>
    </recommendedName>
</protein>
<evidence type="ECO:0000313" key="3">
    <source>
        <dbReference type="Proteomes" id="UP000297245"/>
    </source>
</evidence>
<organism evidence="2 3">
    <name type="scientific">Dendrothele bispora (strain CBS 962.96)</name>
    <dbReference type="NCBI Taxonomy" id="1314807"/>
    <lineage>
        <taxon>Eukaryota</taxon>
        <taxon>Fungi</taxon>
        <taxon>Dikarya</taxon>
        <taxon>Basidiomycota</taxon>
        <taxon>Agaricomycotina</taxon>
        <taxon>Agaricomycetes</taxon>
        <taxon>Agaricomycetidae</taxon>
        <taxon>Agaricales</taxon>
        <taxon>Agaricales incertae sedis</taxon>
        <taxon>Dendrothele</taxon>
    </lineage>
</organism>
<dbReference type="Proteomes" id="UP000297245">
    <property type="component" value="Unassembled WGS sequence"/>
</dbReference>
<dbReference type="Pfam" id="PF03171">
    <property type="entry name" value="2OG-FeII_Oxy"/>
    <property type="match status" value="1"/>
</dbReference>
<evidence type="ECO:0000313" key="2">
    <source>
        <dbReference type="EMBL" id="THU96769.1"/>
    </source>
</evidence>
<sequence>MINKKTDSQPIAGLQLLMSDGQWKYVRHYPDHIIVQLGDSMEFLTGVLKALPHRVLEPPEGSKTFEKTRHLLLCSLPPRH</sequence>